<dbReference type="SMART" id="SM00283">
    <property type="entry name" value="MA"/>
    <property type="match status" value="1"/>
</dbReference>
<dbReference type="GO" id="GO:0016020">
    <property type="term" value="C:membrane"/>
    <property type="evidence" value="ECO:0007669"/>
    <property type="project" value="InterPro"/>
</dbReference>
<keyword evidence="6" id="KW-1185">Reference proteome</keyword>
<dbReference type="RefSeq" id="WP_090795233.1">
    <property type="nucleotide sequence ID" value="NZ_FMYI01000004.1"/>
</dbReference>
<dbReference type="InterPro" id="IPR004089">
    <property type="entry name" value="MCPsignal_dom"/>
</dbReference>
<dbReference type="InterPro" id="IPR004090">
    <property type="entry name" value="Chemotax_Me-accpt_rcpt"/>
</dbReference>
<sequence>MMEMRSEYEKSDNQSILDKYLEVLPMIHSMLPDMAIGLTNLEEWLVYYPGTKVDLGVKKGQKIDPNEPLADCIQNNKVIKEVVPEEFYGFHFTGMANPIVENGKVIGAIAIQLQEQNERELRKISDQIVNSLTQANNRVTDISESANGLSDLSQTLLEQSNHASGEMKKTGEVIEFINKIASQTNLLGVNASIEAAHAGDKGNGFGVIAQEIRKLSDETIASTEKINNILINTQQAVDEISVSIDKLVSHGKNQANSTEEIASFIEEIEAMSKKLNKYAADL</sequence>
<evidence type="ECO:0000259" key="4">
    <source>
        <dbReference type="PROSITE" id="PS50111"/>
    </source>
</evidence>
<dbReference type="Gene3D" id="1.10.287.950">
    <property type="entry name" value="Methyl-accepting chemotaxis protein"/>
    <property type="match status" value="1"/>
</dbReference>
<keyword evidence="1 3" id="KW-0807">Transducer</keyword>
<dbReference type="GO" id="GO:0004888">
    <property type="term" value="F:transmembrane signaling receptor activity"/>
    <property type="evidence" value="ECO:0007669"/>
    <property type="project" value="InterPro"/>
</dbReference>
<feature type="domain" description="Methyl-accepting transducer" evidence="4">
    <location>
        <begin position="120"/>
        <end position="282"/>
    </location>
</feature>
<dbReference type="Proteomes" id="UP000242949">
    <property type="component" value="Unassembled WGS sequence"/>
</dbReference>
<reference evidence="6" key="1">
    <citation type="submission" date="2016-09" db="EMBL/GenBank/DDBJ databases">
        <authorList>
            <person name="Varghese N."/>
            <person name="Submissions S."/>
        </authorList>
    </citation>
    <scope>NUCLEOTIDE SEQUENCE [LARGE SCALE GENOMIC DNA]</scope>
    <source>
        <strain evidence="6">S5</strain>
    </source>
</reference>
<dbReference type="PANTHER" id="PTHR32089">
    <property type="entry name" value="METHYL-ACCEPTING CHEMOTAXIS PROTEIN MCPB"/>
    <property type="match status" value="1"/>
</dbReference>
<dbReference type="AlphaFoldDB" id="A0A1G6J1M0"/>
<evidence type="ECO:0000256" key="3">
    <source>
        <dbReference type="PROSITE-ProRule" id="PRU00284"/>
    </source>
</evidence>
<proteinExistence type="inferred from homology"/>
<evidence type="ECO:0000256" key="1">
    <source>
        <dbReference type="ARBA" id="ARBA00023224"/>
    </source>
</evidence>
<dbReference type="PROSITE" id="PS50111">
    <property type="entry name" value="CHEMOTAXIS_TRANSDUC_2"/>
    <property type="match status" value="1"/>
</dbReference>
<organism evidence="5 6">
    <name type="scientific">Pelagirhabdus alkalitolerans</name>
    <dbReference type="NCBI Taxonomy" id="1612202"/>
    <lineage>
        <taxon>Bacteria</taxon>
        <taxon>Bacillati</taxon>
        <taxon>Bacillota</taxon>
        <taxon>Bacilli</taxon>
        <taxon>Bacillales</taxon>
        <taxon>Bacillaceae</taxon>
        <taxon>Pelagirhabdus</taxon>
    </lineage>
</organism>
<dbReference type="EMBL" id="FMYI01000004">
    <property type="protein sequence ID" value="SDC12225.1"/>
    <property type="molecule type" value="Genomic_DNA"/>
</dbReference>
<accession>A0A1G6J1M0</accession>
<name>A0A1G6J1M0_9BACI</name>
<dbReference type="PANTHER" id="PTHR32089:SF112">
    <property type="entry name" value="LYSOZYME-LIKE PROTEIN-RELATED"/>
    <property type="match status" value="1"/>
</dbReference>
<gene>
    <name evidence="5" type="ORF">SAMN05421734_104190</name>
</gene>
<evidence type="ECO:0000313" key="6">
    <source>
        <dbReference type="Proteomes" id="UP000242949"/>
    </source>
</evidence>
<evidence type="ECO:0000313" key="5">
    <source>
        <dbReference type="EMBL" id="SDC12225.1"/>
    </source>
</evidence>
<dbReference type="GO" id="GO:0006935">
    <property type="term" value="P:chemotaxis"/>
    <property type="evidence" value="ECO:0007669"/>
    <property type="project" value="InterPro"/>
</dbReference>
<dbReference type="PRINTS" id="PR00260">
    <property type="entry name" value="CHEMTRNSDUCR"/>
</dbReference>
<comment type="similarity">
    <text evidence="2">Belongs to the methyl-accepting chemotaxis (MCP) protein family.</text>
</comment>
<evidence type="ECO:0000256" key="2">
    <source>
        <dbReference type="ARBA" id="ARBA00029447"/>
    </source>
</evidence>
<protein>
    <submittedName>
        <fullName evidence="5">Methyl-accepting chemotaxis protein (MCP) signalling domain-containing protein</fullName>
    </submittedName>
</protein>
<dbReference type="GO" id="GO:0007165">
    <property type="term" value="P:signal transduction"/>
    <property type="evidence" value="ECO:0007669"/>
    <property type="project" value="UniProtKB-KW"/>
</dbReference>
<dbReference type="Pfam" id="PF00015">
    <property type="entry name" value="MCPsignal"/>
    <property type="match status" value="1"/>
</dbReference>
<dbReference type="SUPFAM" id="SSF58104">
    <property type="entry name" value="Methyl-accepting chemotaxis protein (MCP) signaling domain"/>
    <property type="match status" value="1"/>
</dbReference>
<dbReference type="STRING" id="1612202.SAMN05421734_104190"/>
<dbReference type="OrthoDB" id="9807021at2"/>